<protein>
    <submittedName>
        <fullName evidence="2">Uncharacterized protein</fullName>
    </submittedName>
</protein>
<sequence>MTKFSAYTIHDALNISKQILTQITIYTDSMSITNAIEQRIENLERRMEEIVKLHNRHQEGTRIENKEEKMDIEKNEKEERNTQPWITIRPTKKRENKSKNNQPAEKPGTSKKPPTSSHQPPKHLIFSNKDKPQTQTLVQPQSQTLEQPQPHLHTQPNKNNDSNKQQRKPPSIMLYGNEQITQTISILEKKIKKNFYIKRINNNKKILQTETLEDYKIASETLKLNKIQYFTYTPKTEKHQKILLKHLKGDYDY</sequence>
<feature type="compositionally biased region" description="Polar residues" evidence="1">
    <location>
        <begin position="133"/>
        <end position="163"/>
    </location>
</feature>
<evidence type="ECO:0000313" key="3">
    <source>
        <dbReference type="Proteomes" id="UP000053105"/>
    </source>
</evidence>
<organism evidence="2 3">
    <name type="scientific">Melipona quadrifasciata</name>
    <dbReference type="NCBI Taxonomy" id="166423"/>
    <lineage>
        <taxon>Eukaryota</taxon>
        <taxon>Metazoa</taxon>
        <taxon>Ecdysozoa</taxon>
        <taxon>Arthropoda</taxon>
        <taxon>Hexapoda</taxon>
        <taxon>Insecta</taxon>
        <taxon>Pterygota</taxon>
        <taxon>Neoptera</taxon>
        <taxon>Endopterygota</taxon>
        <taxon>Hymenoptera</taxon>
        <taxon>Apocrita</taxon>
        <taxon>Aculeata</taxon>
        <taxon>Apoidea</taxon>
        <taxon>Anthophila</taxon>
        <taxon>Apidae</taxon>
        <taxon>Melipona</taxon>
    </lineage>
</organism>
<evidence type="ECO:0000313" key="2">
    <source>
        <dbReference type="EMBL" id="KOX69362.1"/>
    </source>
</evidence>
<keyword evidence="3" id="KW-1185">Reference proteome</keyword>
<dbReference type="OrthoDB" id="7617229at2759"/>
<feature type="compositionally biased region" description="Basic and acidic residues" evidence="1">
    <location>
        <begin position="54"/>
        <end position="81"/>
    </location>
</feature>
<reference evidence="2 3" key="1">
    <citation type="submission" date="2015-07" db="EMBL/GenBank/DDBJ databases">
        <title>The genome of Melipona quadrifasciata.</title>
        <authorList>
            <person name="Pan H."/>
            <person name="Kapheim K."/>
        </authorList>
    </citation>
    <scope>NUCLEOTIDE SEQUENCE [LARGE SCALE GENOMIC DNA]</scope>
    <source>
        <strain evidence="2">0111107301</strain>
        <tissue evidence="2">Whole body</tissue>
    </source>
</reference>
<dbReference type="EMBL" id="KQ435892">
    <property type="protein sequence ID" value="KOX69362.1"/>
    <property type="molecule type" value="Genomic_DNA"/>
</dbReference>
<feature type="region of interest" description="Disordered" evidence="1">
    <location>
        <begin position="54"/>
        <end position="170"/>
    </location>
</feature>
<dbReference type="AlphaFoldDB" id="A0A0N0BCS0"/>
<accession>A0A0N0BCS0</accession>
<evidence type="ECO:0000256" key="1">
    <source>
        <dbReference type="SAM" id="MobiDB-lite"/>
    </source>
</evidence>
<dbReference type="Proteomes" id="UP000053105">
    <property type="component" value="Unassembled WGS sequence"/>
</dbReference>
<gene>
    <name evidence="2" type="ORF">WN51_06780</name>
</gene>
<name>A0A0N0BCS0_9HYME</name>
<proteinExistence type="predicted"/>